<feature type="region of interest" description="Disordered" evidence="1">
    <location>
        <begin position="371"/>
        <end position="396"/>
    </location>
</feature>
<feature type="compositionally biased region" description="Polar residues" evidence="1">
    <location>
        <begin position="379"/>
        <end position="389"/>
    </location>
</feature>
<evidence type="ECO:0000313" key="4">
    <source>
        <dbReference type="Proteomes" id="UP000462212"/>
    </source>
</evidence>
<dbReference type="Pfam" id="PF11885">
    <property type="entry name" value="DUF3405"/>
    <property type="match status" value="1"/>
</dbReference>
<proteinExistence type="predicted"/>
<keyword evidence="2" id="KW-1133">Transmembrane helix</keyword>
<feature type="region of interest" description="Disordered" evidence="1">
    <location>
        <begin position="62"/>
        <end position="111"/>
    </location>
</feature>
<protein>
    <submittedName>
        <fullName evidence="3">Uncharacterized protein</fullName>
    </submittedName>
</protein>
<feature type="compositionally biased region" description="Polar residues" evidence="1">
    <location>
        <begin position="202"/>
        <end position="216"/>
    </location>
</feature>
<dbReference type="AlphaFoldDB" id="A0A8H8RUE3"/>
<keyword evidence="2" id="KW-0812">Transmembrane</keyword>
<evidence type="ECO:0000313" key="3">
    <source>
        <dbReference type="EMBL" id="TVY42066.1"/>
    </source>
</evidence>
<dbReference type="PANTHER" id="PTHR36205">
    <property type="entry name" value="CHROMOSOME 19, WHOLE GENOME SHOTGUN SEQUENCE"/>
    <property type="match status" value="1"/>
</dbReference>
<evidence type="ECO:0000256" key="1">
    <source>
        <dbReference type="SAM" id="MobiDB-lite"/>
    </source>
</evidence>
<feature type="region of interest" description="Disordered" evidence="1">
    <location>
        <begin position="1"/>
        <end position="50"/>
    </location>
</feature>
<organism evidence="3 4">
    <name type="scientific">Lachnellula subtilissima</name>
    <dbReference type="NCBI Taxonomy" id="602034"/>
    <lineage>
        <taxon>Eukaryota</taxon>
        <taxon>Fungi</taxon>
        <taxon>Dikarya</taxon>
        <taxon>Ascomycota</taxon>
        <taxon>Pezizomycotina</taxon>
        <taxon>Leotiomycetes</taxon>
        <taxon>Helotiales</taxon>
        <taxon>Lachnaceae</taxon>
        <taxon>Lachnellula</taxon>
    </lineage>
</organism>
<dbReference type="OrthoDB" id="3353407at2759"/>
<dbReference type="PANTHER" id="PTHR36205:SF1">
    <property type="entry name" value="MAJOR FACILITATOR SUPERFAMILY TRANSPORTER"/>
    <property type="match status" value="1"/>
</dbReference>
<keyword evidence="4" id="KW-1185">Reference proteome</keyword>
<sequence>MSKNTNCNARFAIGRNLETRPTQSLPSPLPWNGSLSPLPSHGMRRSSPTKYSRARVFDIEKHGYDTDSDDDSDYSSYSSSPVSSRDISSSYSSSQLLVPRKPSAGSQRPASSYRLPSKIVRYLCWALISTVIIFIFSLVRMSIVSARRVEVGDLGTRPPLPPAPWESFQFLTRYYGGIRTLLPLSENQPEYPLPEDEPPRPQDTSETAIRDIPTSQPFEAYTNQTSKAYLSEYVPVKECFLDAQSTIRVPPLRYYPGRPSGFPDNVVGSYELLGLPEDICFERYGRLGPYGHGYSVKHGGTGTGQYGDTEGSESVWEGRGEIASQIDYRKVNWADAQKRCYQANAARFEPKHRLEEPLNTLSVIDQEEAALQRRDETEGQQGSQFSGTLKSEAPSKKTLPRTAVVIRSFDDHAYSEEGVLNIRALISELSLGSGGEYDVHLLVEVKDEARHPIWADAETYEEHLNATVPEEFRNIATLWSTTQMLMLYQGIFDKFTRGPDLPVHGSYRGLQMAMQHFAHKHPEYDFFWHWELDIRFTGHYYNLFSQIDSWTRAQPRKGLWERNGRFYLPSVHGSWEDFKQMVRVQVEMGTKSPEDIWSGIPGAKNVPQAPKGEKSIWGPERPKESDDWFETDNDPKPPTSYEKDKYTWGVNEDADLITFNPMFDPEGTSWLLGEDITGYNETDGLPPRRASIVTASRMSKRLLDTMHRETAFKKHHAFSEMWGPTVALQHGYKAVYAPHPMYVDREWPTAYLAGVLNSGKNGATGASKTSVFGEREHNLRGMTWYYNSGFAPNLWKRWLGLKVNNDGGEEFELTVDEGKDGKGVNGARGGEGRMCLPPMLIHPVKGLELPVEELVEEKDIPEGDPSA</sequence>
<dbReference type="EMBL" id="QGMJ01000112">
    <property type="protein sequence ID" value="TVY42066.1"/>
    <property type="molecule type" value="Genomic_DNA"/>
</dbReference>
<comment type="caution">
    <text evidence="3">The sequence shown here is derived from an EMBL/GenBank/DDBJ whole genome shotgun (WGS) entry which is preliminary data.</text>
</comment>
<feature type="region of interest" description="Disordered" evidence="1">
    <location>
        <begin position="593"/>
        <end position="644"/>
    </location>
</feature>
<feature type="transmembrane region" description="Helical" evidence="2">
    <location>
        <begin position="119"/>
        <end position="139"/>
    </location>
</feature>
<gene>
    <name evidence="3" type="ORF">LSUB1_G001844</name>
</gene>
<accession>A0A8H8RUE3</accession>
<dbReference type="Proteomes" id="UP000462212">
    <property type="component" value="Unassembled WGS sequence"/>
</dbReference>
<evidence type="ECO:0000256" key="2">
    <source>
        <dbReference type="SAM" id="Phobius"/>
    </source>
</evidence>
<keyword evidence="2" id="KW-0472">Membrane</keyword>
<reference evidence="3 4" key="1">
    <citation type="submission" date="2018-05" db="EMBL/GenBank/DDBJ databases">
        <title>Genome sequencing and assembly of the regulated plant pathogen Lachnellula willkommii and related sister species for the development of diagnostic species identification markers.</title>
        <authorList>
            <person name="Giroux E."/>
            <person name="Bilodeau G."/>
        </authorList>
    </citation>
    <scope>NUCLEOTIDE SEQUENCE [LARGE SCALE GENOMIC DNA]</scope>
    <source>
        <strain evidence="3 4">CBS 197.66</strain>
    </source>
</reference>
<feature type="compositionally biased region" description="Low complexity" evidence="1">
    <location>
        <begin position="74"/>
        <end position="94"/>
    </location>
</feature>
<name>A0A8H8RUE3_9HELO</name>
<dbReference type="InterPro" id="IPR021822">
    <property type="entry name" value="DUF3405"/>
</dbReference>
<feature type="region of interest" description="Disordered" evidence="1">
    <location>
        <begin position="186"/>
        <end position="216"/>
    </location>
</feature>